<dbReference type="GO" id="GO:0031564">
    <property type="term" value="P:transcription antitermination"/>
    <property type="evidence" value="ECO:0007669"/>
    <property type="project" value="UniProtKB-KW"/>
</dbReference>
<dbReference type="InterPro" id="IPR008991">
    <property type="entry name" value="Translation_prot_SH3-like_sf"/>
</dbReference>
<dbReference type="PANTHER" id="PTHR30265:SF4">
    <property type="entry name" value="KOW MOTIF FAMILY PROTEIN, EXPRESSED"/>
    <property type="match status" value="1"/>
</dbReference>
<dbReference type="RefSeq" id="WP_162086953.1">
    <property type="nucleotide sequence ID" value="NZ_CAJIMS010000001.1"/>
</dbReference>
<evidence type="ECO:0000313" key="5">
    <source>
        <dbReference type="EMBL" id="CAD7799003.1"/>
    </source>
</evidence>
<evidence type="ECO:0000256" key="1">
    <source>
        <dbReference type="ARBA" id="ARBA00022814"/>
    </source>
</evidence>
<organism evidence="5 6">
    <name type="scientific">Chryseobacterium aquaeductus</name>
    <dbReference type="NCBI Taxonomy" id="2675056"/>
    <lineage>
        <taxon>Bacteria</taxon>
        <taxon>Pseudomonadati</taxon>
        <taxon>Bacteroidota</taxon>
        <taxon>Flavobacteriia</taxon>
        <taxon>Flavobacteriales</taxon>
        <taxon>Weeksellaceae</taxon>
        <taxon>Chryseobacterium group</taxon>
        <taxon>Chryseobacterium</taxon>
    </lineage>
</organism>
<dbReference type="SUPFAM" id="SSF82679">
    <property type="entry name" value="N-utilization substance G protein NusG, N-terminal domain"/>
    <property type="match status" value="1"/>
</dbReference>
<name>A0A9N8MDE7_9FLAO</name>
<keyword evidence="6" id="KW-1185">Reference proteome</keyword>
<dbReference type="Gene3D" id="3.30.70.940">
    <property type="entry name" value="NusG, N-terminal domain"/>
    <property type="match status" value="1"/>
</dbReference>
<feature type="domain" description="NusG-like N-terminal" evidence="4">
    <location>
        <begin position="14"/>
        <end position="109"/>
    </location>
</feature>
<reference evidence="5" key="1">
    <citation type="submission" date="2020-12" db="EMBL/GenBank/DDBJ databases">
        <authorList>
            <person name="Rodrigo-Torres L."/>
            <person name="Arahal R. D."/>
            <person name="Lucena T."/>
        </authorList>
    </citation>
    <scope>NUCLEOTIDE SEQUENCE</scope>
    <source>
        <strain evidence="5">CECT 9390</strain>
    </source>
</reference>
<evidence type="ECO:0000259" key="4">
    <source>
        <dbReference type="SMART" id="SM00738"/>
    </source>
</evidence>
<dbReference type="AlphaFoldDB" id="A0A9N8MDE7"/>
<evidence type="ECO:0000256" key="2">
    <source>
        <dbReference type="ARBA" id="ARBA00023015"/>
    </source>
</evidence>
<keyword evidence="3" id="KW-0804">Transcription</keyword>
<protein>
    <submittedName>
        <fullName evidence="5">Transcription termination/antitermination protein NusG</fullName>
    </submittedName>
</protein>
<evidence type="ECO:0000313" key="6">
    <source>
        <dbReference type="Proteomes" id="UP000662618"/>
    </source>
</evidence>
<dbReference type="SMART" id="SM00738">
    <property type="entry name" value="NGN"/>
    <property type="match status" value="1"/>
</dbReference>
<gene>
    <name evidence="5" type="primary">nusG_1</name>
    <name evidence="5" type="ORF">CHRY9390_00419</name>
</gene>
<sequence>MFSENMNFNQGWWWYVIYTKSRYEKKIAQKLNEQNFKVYLPLNTVMSKWSDRKKKVEKPLFSSYVFIYLDTVKDYLKALSIDGVVLFIKFGGRLVRVLDEEINQIKIFLNQFSQVELKSSLELKVGEIKRIKSGPFENYECEIIKIDNKKKICVRIESLQQSLLAEIHPYHII</sequence>
<dbReference type="PANTHER" id="PTHR30265">
    <property type="entry name" value="RHO-INTERACTING TRANSCRIPTION TERMINATION FACTOR NUSG"/>
    <property type="match status" value="1"/>
</dbReference>
<keyword evidence="2" id="KW-0805">Transcription regulation</keyword>
<dbReference type="SUPFAM" id="SSF50104">
    <property type="entry name" value="Translation proteins SH3-like domain"/>
    <property type="match status" value="1"/>
</dbReference>
<dbReference type="Proteomes" id="UP000662618">
    <property type="component" value="Unassembled WGS sequence"/>
</dbReference>
<dbReference type="NCBIfam" id="NF033644">
    <property type="entry name" value="antiterm_UpxY"/>
    <property type="match status" value="1"/>
</dbReference>
<evidence type="ECO:0000256" key="3">
    <source>
        <dbReference type="ARBA" id="ARBA00023163"/>
    </source>
</evidence>
<dbReference type="InterPro" id="IPR043425">
    <property type="entry name" value="NusG-like"/>
</dbReference>
<dbReference type="EMBL" id="CAJIMS010000001">
    <property type="protein sequence ID" value="CAD7799003.1"/>
    <property type="molecule type" value="Genomic_DNA"/>
</dbReference>
<proteinExistence type="predicted"/>
<accession>A0A9N8MDE7</accession>
<dbReference type="InterPro" id="IPR036735">
    <property type="entry name" value="NGN_dom_sf"/>
</dbReference>
<comment type="caution">
    <text evidence="5">The sequence shown here is derived from an EMBL/GenBank/DDBJ whole genome shotgun (WGS) entry which is preliminary data.</text>
</comment>
<dbReference type="Pfam" id="PF02357">
    <property type="entry name" value="NusG"/>
    <property type="match status" value="1"/>
</dbReference>
<keyword evidence="1" id="KW-0889">Transcription antitermination</keyword>
<dbReference type="GO" id="GO:0006354">
    <property type="term" value="P:DNA-templated transcription elongation"/>
    <property type="evidence" value="ECO:0007669"/>
    <property type="project" value="InterPro"/>
</dbReference>
<dbReference type="InterPro" id="IPR006645">
    <property type="entry name" value="NGN-like_dom"/>
</dbReference>